<evidence type="ECO:0000259" key="6">
    <source>
        <dbReference type="PROSITE" id="PS51007"/>
    </source>
</evidence>
<keyword evidence="5" id="KW-0408">Iron</keyword>
<dbReference type="PROSITE" id="PS51007">
    <property type="entry name" value="CYTC"/>
    <property type="match status" value="1"/>
</dbReference>
<dbReference type="InterPro" id="IPR002327">
    <property type="entry name" value="Cyt_c_1A/1B"/>
</dbReference>
<reference evidence="7" key="1">
    <citation type="submission" date="2018-05" db="EMBL/GenBank/DDBJ databases">
        <authorList>
            <person name="Lanie J.A."/>
            <person name="Ng W.-L."/>
            <person name="Kazmierczak K.M."/>
            <person name="Andrzejewski T.M."/>
            <person name="Davidsen T.M."/>
            <person name="Wayne K.J."/>
            <person name="Tettelin H."/>
            <person name="Glass J.I."/>
            <person name="Rusch D."/>
            <person name="Podicherti R."/>
            <person name="Tsui H.-C.T."/>
            <person name="Winkler M.E."/>
        </authorList>
    </citation>
    <scope>NUCLEOTIDE SEQUENCE</scope>
</reference>
<feature type="domain" description="Cytochrome c" evidence="6">
    <location>
        <begin position="24"/>
        <end position="125"/>
    </location>
</feature>
<dbReference type="GO" id="GO:0046872">
    <property type="term" value="F:metal ion binding"/>
    <property type="evidence" value="ECO:0007669"/>
    <property type="project" value="UniProtKB-KW"/>
</dbReference>
<dbReference type="PRINTS" id="PR00604">
    <property type="entry name" value="CYTCHRMECIAB"/>
</dbReference>
<organism evidence="7">
    <name type="scientific">marine metagenome</name>
    <dbReference type="NCBI Taxonomy" id="408172"/>
    <lineage>
        <taxon>unclassified sequences</taxon>
        <taxon>metagenomes</taxon>
        <taxon>ecological metagenomes</taxon>
    </lineage>
</organism>
<name>A0A382EYS3_9ZZZZ</name>
<dbReference type="GO" id="GO:0009055">
    <property type="term" value="F:electron transfer activity"/>
    <property type="evidence" value="ECO:0007669"/>
    <property type="project" value="InterPro"/>
</dbReference>
<evidence type="ECO:0000256" key="3">
    <source>
        <dbReference type="ARBA" id="ARBA00022723"/>
    </source>
</evidence>
<evidence type="ECO:0000256" key="4">
    <source>
        <dbReference type="ARBA" id="ARBA00022982"/>
    </source>
</evidence>
<evidence type="ECO:0000256" key="5">
    <source>
        <dbReference type="ARBA" id="ARBA00023004"/>
    </source>
</evidence>
<dbReference type="InterPro" id="IPR036909">
    <property type="entry name" value="Cyt_c-like_dom_sf"/>
</dbReference>
<accession>A0A382EYS3</accession>
<keyword evidence="4" id="KW-0249">Electron transport</keyword>
<dbReference type="EMBL" id="UINC01046924">
    <property type="protein sequence ID" value="SVB55542.1"/>
    <property type="molecule type" value="Genomic_DNA"/>
</dbReference>
<protein>
    <recommendedName>
        <fullName evidence="6">Cytochrome c domain-containing protein</fullName>
    </recommendedName>
</protein>
<evidence type="ECO:0000313" key="7">
    <source>
        <dbReference type="EMBL" id="SVB55542.1"/>
    </source>
</evidence>
<dbReference type="InterPro" id="IPR009056">
    <property type="entry name" value="Cyt_c-like_dom"/>
</dbReference>
<evidence type="ECO:0000256" key="1">
    <source>
        <dbReference type="ARBA" id="ARBA00022448"/>
    </source>
</evidence>
<sequence>MAFGIAAGSTFAQDQLTNDVLQSADYAQGRLVFQQRCSACHTLADGGANLAGPNLWGVVNNPAGSKEGFAYSAALSSAKFNWTPDRLAEFIADPGESVSGTTMMIPEGVPAADRIPVISFIMVEAGIASWPRPELEPVDANADQNAPISERYASFWNHMMYNTTHYRLVNGSDEIVFDAYFNTDGSVSSNQELIRGFWRVDARDFFCYALYGLPIEPFEFVECFPIVAMSIPRFAEELWRSNPVGDVTLYGGILPGRPSTL</sequence>
<dbReference type="Gene3D" id="1.10.760.10">
    <property type="entry name" value="Cytochrome c-like domain"/>
    <property type="match status" value="1"/>
</dbReference>
<keyword evidence="3" id="KW-0479">Metal-binding</keyword>
<gene>
    <name evidence="7" type="ORF">METZ01_LOCUS208396</name>
</gene>
<keyword evidence="2" id="KW-0349">Heme</keyword>
<dbReference type="GO" id="GO:0020037">
    <property type="term" value="F:heme binding"/>
    <property type="evidence" value="ECO:0007669"/>
    <property type="project" value="InterPro"/>
</dbReference>
<dbReference type="PANTHER" id="PTHR11961">
    <property type="entry name" value="CYTOCHROME C"/>
    <property type="match status" value="1"/>
</dbReference>
<evidence type="ECO:0000256" key="2">
    <source>
        <dbReference type="ARBA" id="ARBA00022617"/>
    </source>
</evidence>
<proteinExistence type="predicted"/>
<dbReference type="AlphaFoldDB" id="A0A382EYS3"/>
<keyword evidence="1" id="KW-0813">Transport</keyword>
<dbReference type="SUPFAM" id="SSF46626">
    <property type="entry name" value="Cytochrome c"/>
    <property type="match status" value="1"/>
</dbReference>